<proteinExistence type="predicted"/>
<dbReference type="GO" id="GO:0005737">
    <property type="term" value="C:cytoplasm"/>
    <property type="evidence" value="ECO:0007669"/>
    <property type="project" value="TreeGrafter"/>
</dbReference>
<dbReference type="AlphaFoldDB" id="A0A815HGR0"/>
<dbReference type="PANTHER" id="PTHR19321">
    <property type="entry name" value="PROTEIN REGULATOR OF CYTOKINESIS 1 PRC1-RELATED"/>
    <property type="match status" value="1"/>
</dbReference>
<accession>A0A815HGR0</accession>
<dbReference type="GO" id="GO:0008017">
    <property type="term" value="F:microtubule binding"/>
    <property type="evidence" value="ECO:0007669"/>
    <property type="project" value="InterPro"/>
</dbReference>
<dbReference type="Pfam" id="PF03999">
    <property type="entry name" value="MAP65_ASE1"/>
    <property type="match status" value="1"/>
</dbReference>
<organism evidence="2 3">
    <name type="scientific">Adineta steineri</name>
    <dbReference type="NCBI Taxonomy" id="433720"/>
    <lineage>
        <taxon>Eukaryota</taxon>
        <taxon>Metazoa</taxon>
        <taxon>Spiralia</taxon>
        <taxon>Gnathifera</taxon>
        <taxon>Rotifera</taxon>
        <taxon>Eurotatoria</taxon>
        <taxon>Bdelloidea</taxon>
        <taxon>Adinetida</taxon>
        <taxon>Adinetidae</taxon>
        <taxon>Adineta</taxon>
    </lineage>
</organism>
<evidence type="ECO:0000313" key="3">
    <source>
        <dbReference type="Proteomes" id="UP000663832"/>
    </source>
</evidence>
<name>A0A815HGR0_9BILA</name>
<dbReference type="GO" id="GO:0000226">
    <property type="term" value="P:microtubule cytoskeleton organization"/>
    <property type="evidence" value="ECO:0007669"/>
    <property type="project" value="InterPro"/>
</dbReference>
<reference evidence="2" key="1">
    <citation type="submission" date="2021-02" db="EMBL/GenBank/DDBJ databases">
        <authorList>
            <person name="Nowell W R."/>
        </authorList>
    </citation>
    <scope>NUCLEOTIDE SEQUENCE</scope>
</reference>
<feature type="region of interest" description="Disordered" evidence="1">
    <location>
        <begin position="528"/>
        <end position="570"/>
    </location>
</feature>
<dbReference type="EMBL" id="CAJNOM010000320">
    <property type="protein sequence ID" value="CAF1354502.1"/>
    <property type="molecule type" value="Genomic_DNA"/>
</dbReference>
<comment type="caution">
    <text evidence="2">The sequence shown here is derived from an EMBL/GenBank/DDBJ whole genome shotgun (WGS) entry which is preliminary data.</text>
</comment>
<evidence type="ECO:0000256" key="1">
    <source>
        <dbReference type="SAM" id="MobiDB-lite"/>
    </source>
</evidence>
<protein>
    <recommendedName>
        <fullName evidence="4">Protein regulator of cytokinesis 1</fullName>
    </recommendedName>
</protein>
<dbReference type="PANTHER" id="PTHR19321:SF41">
    <property type="entry name" value="FASCETTO-RELATED"/>
    <property type="match status" value="1"/>
</dbReference>
<dbReference type="Gene3D" id="1.20.58.1520">
    <property type="match status" value="1"/>
</dbReference>
<dbReference type="InterPro" id="IPR007145">
    <property type="entry name" value="MAP65_Ase1_PRC1"/>
</dbReference>
<evidence type="ECO:0008006" key="4">
    <source>
        <dbReference type="Google" id="ProtNLM"/>
    </source>
</evidence>
<gene>
    <name evidence="2" type="ORF">QVE165_LOCUS34181</name>
</gene>
<dbReference type="Proteomes" id="UP000663832">
    <property type="component" value="Unassembled WGS sequence"/>
</dbReference>
<evidence type="ECO:0000313" key="2">
    <source>
        <dbReference type="EMBL" id="CAF1354502.1"/>
    </source>
</evidence>
<sequence length="661" mass="77457">MDNNECFILDHATVCADWYRLWCSFGFTDHQWMSRAEKVEEYTRKLLADQLLAYEEQLIKREQLLKESMDDYEDLLERTGLSSTIETSLFDGLKLKEQEVYIDRKMQELLINEDQLIRQRNELEKKENYLCTILHTTPIKFKESSKFITYDIFHLHTYILSDLSISLVQINEKIQEHVKMLSDLKEMRLTQISSYYLKLKELSEQLEWTPASSSSTVEYLLLEQFDRCLTADCLNEIETTIHQLEKQIEIQNARFYTLHNQLTHLYERLQKDPKKDYCLAYKTGSENINAFVVKQLEHEILCCREERMQNGKEYCQSIRQQIIDLLDKAHLNDDERIILDKLDFEALSPELLDAYDAEYERILQLYEKRKPILDAYNKWFSFWEEFVAFIKTSTDPGRFHVRGYNAEIEGRQRKKFHRELPIIEQEFLNILAEYNDSTFLIDNIPIRQKFDEAHQQVPATAIPFNPLGKTPIPSRLLGLTPVRSKTPITTPRRVANKEPFVLGTAITSTAKRTVKTPATNLARKLINKVTSHTEGQPIRAKPRAPPPPPSSAILQLSPPHPLVRSSGHQPTCTDDQFLDFSLLHTMKNVYGQMKVMTSTPNTSFIPMENYHVKTAHNTIGERRSKRRSKKTHPPLIVNVIPFYLKYTNDIKYLFLDGTRYE</sequence>
<keyword evidence="3" id="KW-1185">Reference proteome</keyword>
<dbReference type="GO" id="GO:0005819">
    <property type="term" value="C:spindle"/>
    <property type="evidence" value="ECO:0007669"/>
    <property type="project" value="TreeGrafter"/>
</dbReference>
<dbReference type="OrthoDB" id="642895at2759"/>